<reference evidence="1" key="1">
    <citation type="submission" date="2019-08" db="EMBL/GenBank/DDBJ databases">
        <title>Carotenoids and Carotenoid Binding Proteins in the Halophilic Cyanobacterium Euhalothece sp. ZM00.</title>
        <authorList>
            <person name="Cho S.M."/>
            <person name="Song J.Y."/>
            <person name="Park Y.-I."/>
        </authorList>
    </citation>
    <scope>NUCLEOTIDE SEQUENCE [LARGE SCALE GENOMIC DNA]</scope>
    <source>
        <strain evidence="1">Z-M001</strain>
    </source>
</reference>
<accession>A0A5B8NJG8</accession>
<gene>
    <name evidence="1" type="ORF">FRE64_00135</name>
</gene>
<protein>
    <submittedName>
        <fullName evidence="1">Uncharacterized protein</fullName>
    </submittedName>
</protein>
<keyword evidence="2" id="KW-1185">Reference proteome</keyword>
<dbReference type="EMBL" id="CP042326">
    <property type="protein sequence ID" value="QDZ38490.1"/>
    <property type="molecule type" value="Genomic_DNA"/>
</dbReference>
<proteinExistence type="predicted"/>
<dbReference type="OrthoDB" id="560641at2"/>
<evidence type="ECO:0000313" key="1">
    <source>
        <dbReference type="EMBL" id="QDZ38490.1"/>
    </source>
</evidence>
<evidence type="ECO:0000313" key="2">
    <source>
        <dbReference type="Proteomes" id="UP000318453"/>
    </source>
</evidence>
<name>A0A5B8NJG8_9CHRO</name>
<sequence length="349" mass="41322">MLLSDKKKDYQNTTSQKPWWNQPLWGDRSFLEKVKSHFAKTPIPESTVSWHDRALQEITQVGSLLEQIDSQEFTDPEFILLLKIRLQLHKGIEGYQGLAEKAQMLNVAIEAKDSFLRIEATEFQYRGYAQQEFYQGVFNILTQQLSTDNFINEVKKLLATSQQRLKTEQGQKALNSYFQDLEHLAATHELGLELLYLFKKYDFSDFSTIRTIDALVQYMQSLNLQEQDRLVRVIKNNTPVFEKLSHIIGLNEEHQNIETYTKLMQYVALMDKHKETYKRFEKILSQLIVWEKSYYTLTNIRKEYPSKNYQLPKTFREPLPALNVYQKYQPWLVIQKTSFIRSKTVTYTK</sequence>
<dbReference type="KEGG" id="enn:FRE64_00135"/>
<organism evidence="1 2">
    <name type="scientific">Euhalothece natronophila Z-M001</name>
    <dbReference type="NCBI Taxonomy" id="522448"/>
    <lineage>
        <taxon>Bacteria</taxon>
        <taxon>Bacillati</taxon>
        <taxon>Cyanobacteriota</taxon>
        <taxon>Cyanophyceae</taxon>
        <taxon>Oscillatoriophycideae</taxon>
        <taxon>Chroococcales</taxon>
        <taxon>Halothecacae</taxon>
        <taxon>Halothece cluster</taxon>
        <taxon>Euhalothece</taxon>
    </lineage>
</organism>
<dbReference type="Proteomes" id="UP000318453">
    <property type="component" value="Chromosome"/>
</dbReference>
<dbReference type="RefSeq" id="WP_146294101.1">
    <property type="nucleotide sequence ID" value="NZ_CP042326.1"/>
</dbReference>
<dbReference type="AlphaFoldDB" id="A0A5B8NJG8"/>